<dbReference type="Gene3D" id="3.60.20.10">
    <property type="entry name" value="Glutamine Phosphoribosylpyrophosphate, subunit 1, domain 1"/>
    <property type="match status" value="2"/>
</dbReference>
<evidence type="ECO:0000313" key="8">
    <source>
        <dbReference type="EMBL" id="SEG01853.1"/>
    </source>
</evidence>
<accession>A0A1H5WRD2</accession>
<dbReference type="GO" id="GO:0016811">
    <property type="term" value="F:hydrolase activity, acting on carbon-nitrogen (but not peptide) bonds, in linear amides"/>
    <property type="evidence" value="ECO:0007669"/>
    <property type="project" value="InterPro"/>
</dbReference>
<dbReference type="InterPro" id="IPR029055">
    <property type="entry name" value="Ntn_hydrolases_N"/>
</dbReference>
<dbReference type="EMBL" id="FNVA01000002">
    <property type="protein sequence ID" value="SEG01853.1"/>
    <property type="molecule type" value="Genomic_DNA"/>
</dbReference>
<feature type="compositionally biased region" description="Basic and acidic residues" evidence="6">
    <location>
        <begin position="21"/>
        <end position="36"/>
    </location>
</feature>
<keyword evidence="9" id="KW-1185">Reference proteome</keyword>
<keyword evidence="5" id="KW-0479">Metal-binding</keyword>
<dbReference type="PANTHER" id="PTHR34218:SF4">
    <property type="entry name" value="ACYL-HOMOSERINE LACTONE ACYLASE QUIP"/>
    <property type="match status" value="1"/>
</dbReference>
<evidence type="ECO:0000256" key="6">
    <source>
        <dbReference type="SAM" id="MobiDB-lite"/>
    </source>
</evidence>
<dbReference type="Gene3D" id="1.10.439.10">
    <property type="entry name" value="Penicillin Amidohydrolase, domain 1"/>
    <property type="match status" value="1"/>
</dbReference>
<feature type="compositionally biased region" description="Acidic residues" evidence="6">
    <location>
        <begin position="610"/>
        <end position="623"/>
    </location>
</feature>
<keyword evidence="3" id="KW-0865">Zymogen</keyword>
<evidence type="ECO:0000313" key="9">
    <source>
        <dbReference type="Proteomes" id="UP000236728"/>
    </source>
</evidence>
<feature type="compositionally biased region" description="Polar residues" evidence="6">
    <location>
        <begin position="1"/>
        <end position="19"/>
    </location>
</feature>
<dbReference type="InterPro" id="IPR023343">
    <property type="entry name" value="Penicillin_amidase_dom1"/>
</dbReference>
<dbReference type="InterPro" id="IPR002692">
    <property type="entry name" value="S45"/>
</dbReference>
<dbReference type="GO" id="GO:0046872">
    <property type="term" value="F:metal ion binding"/>
    <property type="evidence" value="ECO:0007669"/>
    <property type="project" value="UniProtKB-KW"/>
</dbReference>
<dbReference type="Pfam" id="PF01804">
    <property type="entry name" value="Penicil_amidase"/>
    <property type="match status" value="1"/>
</dbReference>
<sequence length="993" mass="108836">MGFTAPSLNISTERMSLNPNDPRHPSRDDTASREPRLVTRSLREELQARRDDRDLLPEHRGLFSRLSELRLRQARNQREDDRPGRTRRLKLIGLSTAALLLLIVVLLSGSVLYLRHRLHTSLPELDGQLQATGLGGEVIITRDPHGVPSLQAQSLDDVLFAQGYVTAQDRMWQMDALRRHGAGELAEILGPALVDHDRSQRILQLGAAAERAVAALPPDQRHQLEVYAKGVNAYLDSHADRLPVEFAALHYKPAPWTPRDSMLVVLCMWQDLATSFPTKIAREALAQHLPAQLLGDLYPVGSWRDRPPSQPQPDLTQQHEEIEQVPLDKTQSLLQQPNMPSATPRDIVRVAENFEQAACEDCRSGSNNWVVAGSRSASGAPLVSNDMHLGLTAPDIWYEAGLHVKALDQPESSLDVAGFTLPGVPFVIVGRNAHVAWGFTAMLGDVQDVRIEHTRGTGDRMEFQRVDGSWAPVAHRHELIRVRGGRDVKLDVLLTEAPLGSGTMATPIISPIFPGEKRMLSLAWTAYDPQALQIPGLAMDTAANGTQLVAAFGNFGGPTLSAVWGDDAGHIGYHALGRIPVRGPAMQHPRDIQQPMTSPLNLDNNGALPADEEAEADDSEDGSDTAPQMAPPSTGASPEHVAPKPGIDYTIGSAIAYKPVDALDPGQAWSGYVPYDKLPSVTDPTTGYLATANARVTPDDYPFFLSGDWVDAYRVERITTLLKDRQGLTPADMLAIQNDDYSDLDRTVAQKLAYAIDHTTAVHDRDRMKQAAELLRRWDGHMDPDSPAAAIVLATRDVLWPVLLTAKIAEHDHVKADSSAAREGAKLYLWAEKTTALEMLLARQPARWLPKNFASWNDLLAVSVDRALREAGAPHDLNRWKLAQYHSTEIAHPVFGSHTIMSRLLGVATGSGLQPVRGDATTVRASGLHFGPSERFDADLKDSDATLGNITTGQSGSPASPWYLDQFHSWLVGESFPLALQHPKVEHTLKLEP</sequence>
<evidence type="ECO:0000256" key="5">
    <source>
        <dbReference type="PIRSR" id="PIRSR001227-2"/>
    </source>
</evidence>
<dbReference type="InterPro" id="IPR043147">
    <property type="entry name" value="Penicillin_amidase_A-knob"/>
</dbReference>
<dbReference type="InterPro" id="IPR043146">
    <property type="entry name" value="Penicillin_amidase_N_B-knob"/>
</dbReference>
<dbReference type="PIRSF" id="PIRSF001227">
    <property type="entry name" value="Pen_acylase"/>
    <property type="match status" value="1"/>
</dbReference>
<dbReference type="PANTHER" id="PTHR34218">
    <property type="entry name" value="PEPTIDASE S45 PENICILLIN AMIDASE"/>
    <property type="match status" value="1"/>
</dbReference>
<feature type="binding site" evidence="5">
    <location>
        <position position="445"/>
    </location>
    <ligand>
        <name>Ca(2+)</name>
        <dbReference type="ChEBI" id="CHEBI:29108"/>
    </ligand>
</feature>
<dbReference type="CDD" id="cd03747">
    <property type="entry name" value="Ntn_PGA_like"/>
    <property type="match status" value="1"/>
</dbReference>
<gene>
    <name evidence="8" type="ORF">SAMN05421819_1703</name>
</gene>
<dbReference type="Proteomes" id="UP000236728">
    <property type="component" value="Unassembled WGS sequence"/>
</dbReference>
<keyword evidence="5" id="KW-0106">Calcium</keyword>
<evidence type="ECO:0000256" key="4">
    <source>
        <dbReference type="PIRSR" id="PIRSR001227-1"/>
    </source>
</evidence>
<feature type="transmembrane region" description="Helical" evidence="7">
    <location>
        <begin position="91"/>
        <end position="114"/>
    </location>
</feature>
<dbReference type="InterPro" id="IPR014395">
    <property type="entry name" value="Pen/GL7ACA/AHL_acylase"/>
</dbReference>
<keyword evidence="7" id="KW-0472">Membrane</keyword>
<evidence type="ECO:0000256" key="3">
    <source>
        <dbReference type="ARBA" id="ARBA00023145"/>
    </source>
</evidence>
<dbReference type="Gene3D" id="2.30.120.10">
    <property type="match status" value="1"/>
</dbReference>
<proteinExistence type="inferred from homology"/>
<keyword evidence="7" id="KW-1133">Transmembrane helix</keyword>
<keyword evidence="7" id="KW-0812">Transmembrane</keyword>
<feature type="active site" description="Nucleophile" evidence="4">
    <location>
        <position position="366"/>
    </location>
</feature>
<dbReference type="AlphaFoldDB" id="A0A1H5WRD2"/>
<dbReference type="Gene3D" id="1.10.1400.10">
    <property type="match status" value="1"/>
</dbReference>
<name>A0A1H5WRD2_9BACT</name>
<evidence type="ECO:0000256" key="1">
    <source>
        <dbReference type="ARBA" id="ARBA00006586"/>
    </source>
</evidence>
<reference evidence="8 9" key="1">
    <citation type="submission" date="2016-10" db="EMBL/GenBank/DDBJ databases">
        <authorList>
            <person name="de Groot N.N."/>
        </authorList>
    </citation>
    <scope>NUCLEOTIDE SEQUENCE [LARGE SCALE GENOMIC DNA]</scope>
    <source>
        <strain evidence="8 9">DSM 22489</strain>
    </source>
</reference>
<protein>
    <submittedName>
        <fullName evidence="8">Penicillin amidase</fullName>
    </submittedName>
</protein>
<feature type="region of interest" description="Disordered" evidence="6">
    <location>
        <begin position="582"/>
        <end position="645"/>
    </location>
</feature>
<feature type="binding site" evidence="5">
    <location>
        <position position="448"/>
    </location>
    <ligand>
        <name>Ca(2+)</name>
        <dbReference type="ChEBI" id="CHEBI:29108"/>
    </ligand>
</feature>
<organism evidence="8 9">
    <name type="scientific">Bryocella elongata</name>
    <dbReference type="NCBI Taxonomy" id="863522"/>
    <lineage>
        <taxon>Bacteria</taxon>
        <taxon>Pseudomonadati</taxon>
        <taxon>Acidobacteriota</taxon>
        <taxon>Terriglobia</taxon>
        <taxon>Terriglobales</taxon>
        <taxon>Acidobacteriaceae</taxon>
        <taxon>Bryocella</taxon>
    </lineage>
</organism>
<dbReference type="GO" id="GO:0017000">
    <property type="term" value="P:antibiotic biosynthetic process"/>
    <property type="evidence" value="ECO:0007669"/>
    <property type="project" value="InterPro"/>
</dbReference>
<keyword evidence="2" id="KW-0378">Hydrolase</keyword>
<evidence type="ECO:0000256" key="7">
    <source>
        <dbReference type="SAM" id="Phobius"/>
    </source>
</evidence>
<feature type="region of interest" description="Disordered" evidence="6">
    <location>
        <begin position="1"/>
        <end position="36"/>
    </location>
</feature>
<feature type="compositionally biased region" description="Polar residues" evidence="6">
    <location>
        <begin position="594"/>
        <end position="604"/>
    </location>
</feature>
<dbReference type="SUPFAM" id="SSF56235">
    <property type="entry name" value="N-terminal nucleophile aminohydrolases (Ntn hydrolases)"/>
    <property type="match status" value="1"/>
</dbReference>
<comment type="cofactor">
    <cofactor evidence="5">
        <name>Ca(2+)</name>
        <dbReference type="ChEBI" id="CHEBI:29108"/>
    </cofactor>
    <text evidence="5">Binds 1 Ca(2+) ion per dimer.</text>
</comment>
<evidence type="ECO:0000256" key="2">
    <source>
        <dbReference type="ARBA" id="ARBA00022801"/>
    </source>
</evidence>
<comment type="similarity">
    <text evidence="1">Belongs to the peptidase S45 family.</text>
</comment>